<evidence type="ECO:0000256" key="4">
    <source>
        <dbReference type="SAM" id="MobiDB-lite"/>
    </source>
</evidence>
<feature type="region of interest" description="Disordered" evidence="4">
    <location>
        <begin position="1374"/>
        <end position="1399"/>
    </location>
</feature>
<evidence type="ECO:0000256" key="1">
    <source>
        <dbReference type="ARBA" id="ARBA00009085"/>
    </source>
</evidence>
<feature type="region of interest" description="Disordered" evidence="4">
    <location>
        <begin position="1784"/>
        <end position="1856"/>
    </location>
</feature>
<feature type="compositionally biased region" description="Polar residues" evidence="4">
    <location>
        <begin position="807"/>
        <end position="816"/>
    </location>
</feature>
<evidence type="ECO:0000256" key="3">
    <source>
        <dbReference type="ARBA" id="ARBA00022801"/>
    </source>
</evidence>
<feature type="region of interest" description="Disordered" evidence="4">
    <location>
        <begin position="1223"/>
        <end position="1274"/>
    </location>
</feature>
<feature type="compositionally biased region" description="Polar residues" evidence="4">
    <location>
        <begin position="402"/>
        <end position="418"/>
    </location>
</feature>
<name>A0A6L2QEC0_COPFO</name>
<feature type="region of interest" description="Disordered" evidence="4">
    <location>
        <begin position="1739"/>
        <end position="1769"/>
    </location>
</feature>
<dbReference type="InterPro" id="IPR001394">
    <property type="entry name" value="Peptidase_C19_UCH"/>
</dbReference>
<feature type="compositionally biased region" description="Low complexity" evidence="4">
    <location>
        <begin position="1795"/>
        <end position="1804"/>
    </location>
</feature>
<dbReference type="PANTHER" id="PTHR22975:SF9">
    <property type="entry name" value="ECHINUS SPLICE FORM 3"/>
    <property type="match status" value="1"/>
</dbReference>
<keyword evidence="2" id="KW-0833">Ubl conjugation pathway</keyword>
<dbReference type="FunFam" id="3.90.70.10:FF:000041">
    <property type="entry name" value="Inactive ubiquitin carboxyl-terminal hydrolase 53"/>
    <property type="match status" value="1"/>
</dbReference>
<dbReference type="EMBL" id="BLKM01002298">
    <property type="protein sequence ID" value="GFG40567.1"/>
    <property type="molecule type" value="Genomic_DNA"/>
</dbReference>
<feature type="region of interest" description="Disordered" evidence="4">
    <location>
        <begin position="1067"/>
        <end position="1144"/>
    </location>
</feature>
<reference evidence="7" key="1">
    <citation type="submission" date="2020-01" db="EMBL/GenBank/DDBJ databases">
        <title>Draft genome sequence of the Termite Coptotermes fromosanus.</title>
        <authorList>
            <person name="Itakura S."/>
            <person name="Yosikawa Y."/>
            <person name="Umezawa K."/>
        </authorList>
    </citation>
    <scope>NUCLEOTIDE SEQUENCE [LARGE SCALE GENOMIC DNA]</scope>
</reference>
<feature type="compositionally biased region" description="Polar residues" evidence="4">
    <location>
        <begin position="1083"/>
        <end position="1099"/>
    </location>
</feature>
<feature type="region of interest" description="Disordered" evidence="4">
    <location>
        <begin position="593"/>
        <end position="633"/>
    </location>
</feature>
<feature type="compositionally biased region" description="Polar residues" evidence="4">
    <location>
        <begin position="1374"/>
        <end position="1390"/>
    </location>
</feature>
<comment type="similarity">
    <text evidence="1">Belongs to the peptidase C19 family.</text>
</comment>
<dbReference type="InterPro" id="IPR038765">
    <property type="entry name" value="Papain-like_cys_pep_sf"/>
</dbReference>
<dbReference type="FunCoup" id="A0A6L2QEC0">
    <property type="interactions" value="2"/>
</dbReference>
<dbReference type="Pfam" id="PF00443">
    <property type="entry name" value="UCH"/>
    <property type="match status" value="1"/>
</dbReference>
<feature type="compositionally biased region" description="Pro residues" evidence="4">
    <location>
        <begin position="1243"/>
        <end position="1252"/>
    </location>
</feature>
<feature type="compositionally biased region" description="Polar residues" evidence="4">
    <location>
        <begin position="1003"/>
        <end position="1018"/>
    </location>
</feature>
<feature type="region of interest" description="Disordered" evidence="4">
    <location>
        <begin position="884"/>
        <end position="963"/>
    </location>
</feature>
<dbReference type="PANTHER" id="PTHR22975">
    <property type="entry name" value="UBIQUITIN SPECIFIC PROTEINASE"/>
    <property type="match status" value="1"/>
</dbReference>
<feature type="region of interest" description="Disordered" evidence="4">
    <location>
        <begin position="376"/>
        <end position="465"/>
    </location>
</feature>
<dbReference type="SUPFAM" id="SSF54001">
    <property type="entry name" value="Cysteine proteinases"/>
    <property type="match status" value="1"/>
</dbReference>
<keyword evidence="7" id="KW-1185">Reference proteome</keyword>
<dbReference type="GO" id="GO:0004843">
    <property type="term" value="F:cysteine-type deubiquitinase activity"/>
    <property type="evidence" value="ECO:0007669"/>
    <property type="project" value="InterPro"/>
</dbReference>
<gene>
    <name evidence="6" type="ORF">Cfor_04489</name>
</gene>
<feature type="region of interest" description="Disordered" evidence="4">
    <location>
        <begin position="517"/>
        <end position="578"/>
    </location>
</feature>
<dbReference type="PROSITE" id="PS50235">
    <property type="entry name" value="USP_3"/>
    <property type="match status" value="1"/>
</dbReference>
<feature type="compositionally biased region" description="Low complexity" evidence="4">
    <location>
        <begin position="787"/>
        <end position="799"/>
    </location>
</feature>
<feature type="compositionally biased region" description="Polar residues" evidence="4">
    <location>
        <begin position="919"/>
        <end position="929"/>
    </location>
</feature>
<organism evidence="6 7">
    <name type="scientific">Coptotermes formosanus</name>
    <name type="common">Formosan subterranean termite</name>
    <dbReference type="NCBI Taxonomy" id="36987"/>
    <lineage>
        <taxon>Eukaryota</taxon>
        <taxon>Metazoa</taxon>
        <taxon>Ecdysozoa</taxon>
        <taxon>Arthropoda</taxon>
        <taxon>Hexapoda</taxon>
        <taxon>Insecta</taxon>
        <taxon>Pterygota</taxon>
        <taxon>Neoptera</taxon>
        <taxon>Polyneoptera</taxon>
        <taxon>Dictyoptera</taxon>
        <taxon>Blattodea</taxon>
        <taxon>Blattoidea</taxon>
        <taxon>Termitoidae</taxon>
        <taxon>Rhinotermitidae</taxon>
        <taxon>Coptotermes</taxon>
    </lineage>
</organism>
<feature type="compositionally biased region" description="Polar residues" evidence="4">
    <location>
        <begin position="1821"/>
        <end position="1836"/>
    </location>
</feature>
<feature type="compositionally biased region" description="Low complexity" evidence="4">
    <location>
        <begin position="385"/>
        <end position="394"/>
    </location>
</feature>
<feature type="compositionally biased region" description="Polar residues" evidence="4">
    <location>
        <begin position="1640"/>
        <end position="1651"/>
    </location>
</feature>
<evidence type="ECO:0000313" key="6">
    <source>
        <dbReference type="EMBL" id="GFG40567.1"/>
    </source>
</evidence>
<dbReference type="InParanoid" id="A0A6L2QEC0"/>
<dbReference type="GO" id="GO:0016579">
    <property type="term" value="P:protein deubiquitination"/>
    <property type="evidence" value="ECO:0007669"/>
    <property type="project" value="InterPro"/>
</dbReference>
<sequence>MTSALEQHYGTSLKYNSNLVDVTIEEQTANYNCLVNMAPSRESVAFTSTKGLLNGPGQNNCFLNSAVQVLWHLDIFRRSFRELSGHACMAESCIFCALKELFSQLQFSQESALPPDALRRALAESFFDQQRFQLGFMDDAAECFENILLRIHFHIASGEAEDMCNARHCIPHQKFAMTLVEQSVCGACGATSEPLPFTQMVHYVSASALTAQARQNPPGSAHPDMFGQLLRKAGGMGDIRDCPSACGAKIQICRTLMNRPEIVSVGVVWDSERPTIEHIMDVFATVGTSLRLSDVFHSVVDHRWAAMTSHSLVGVVTYYGKHYSTFFFHTKLRVWIYFDDATVREIGPRWEQVVDKCRRGRYQPLLLLYAVQGGTPVSTESAPKSIIPVPVSSPNHRDSVKSSHTSVSQPSPTANPNQGLAIRRSITPSPEKSFSNSAPRRAITPNPEGPYHHYNPRHQQMLPKPCSDYQNLTDIQALIFNADKKQEVDVVDGDLGSAAPGYINRKAVENVLSYQQKKHQMVQRSNSGGSYTGHVTGSGSPGDGISMPEHLNIPRRRDSGNWSGDRNSASSSSSTSMENPYLYIVGKMGPRVMSQNGQQQQQQSTVPRSPTGIKPGDLSSSSSGPYDAGYDSYSLSSTDSLPLQQGLKHNLQLTQIPEGLQAGGVTGCSYQQTRVPATGDDCERLCLEADQLLDKSRATEDAHDLETALVLCHAAVGKARAAMDAPYSNPQTLTFARMKHNTCVMRVRSLHRQLLQTQQDIQSGGTDKDDGGLEVRHSREGSGGSGRSSSSKSGGQHSRQNSKDKTSSFQHSRQNSRELLTQLPASGISSTTDKPSKNIEIYATLPKKKVGGSYRGSKARTSNDNGHIVEDEEYILYDRPGRERSLYPGRTILGKKKDDEKNTREKRARSEERNKNTRDYTQVLTSASTLPKDGKKEKGKVEEVPKKANGNSPGELKQGKKQHKIRRRLLMGGLIRRKNRSMPDLREGQESGECVGRNVGGMESNTIGAGMKTSQDDSSVGLKGAGKSAGTGTLSGYLSEGHLEYTGGGNPNLERSRLMRKSFHGSAGKVLQIPKVPPPPPLRTTSQLSAKPDTSSRDSSGIERPQFPLPSETTSLHPAYSHFHRPGHTTDGNKMPHNPSVPPCYNFEPQSLPYLPTYSSEKNNVQAVNECLYQQRIQGDAIMYANGGILCDNQSQFLHSNQLVTQAEVHNEHNSSVPVYMCEQSSTEMQQDPPDKVTSGSPPTLPLPPYPSPLNSVAHSRQASEDFPPPPPPLDSAVATEAVNKLLVFGTEESLLQDSCSPSLQQQQTTPSSLLLQLQQKRQQILSKEISTITKEMETEGMSSVKSGEEWLRELQAKQAERQLKKLQNGMTDAVNRSGQQGNSASNGTNQDKKPSSVKDLASRFENIHLHKPHMPVSSAESEIRLAKTITGPALKVPVANGVNGRVSPCVSQEQITSNSQPALRLNSSFDLSTNFLTSCPPNLRENRSDNMFDTGVLSVKKRNSASDSSVECLLSAGGSAMLEQKAHDIPLAAVTSEMKRETSSPGMLEVKEIRKKNIKKKNVTFCDQVILVATAEDEEEDNYIPNPILERVLRSAFHGKQESLQQLAEPHIEVRNLQGPDLRSEPTRSPLNVKEHSNHSQQQKVDLSQQPYQKVPLQPVRNANQYNAVYQHIPQQNQHVQHQLLHQTSYQHDPRPPYKPIHPDMLRISSQMHHFPPPAVHPPYQHIPVPQHVYSSYTPQQSMHIQQRNIASQQHTTNSHPEQQTNSLSATSLPAYSDIIQIPPEYQHPPQPVHQPYYHHQQQSANSVPGLSNGHAVSYPQRQPVTSTANQQLNGHGTEPLPCLKQSQQYAPPYQHPPVRQTPVSLKGMQNQNSNKDTGRHLEKKLSPVTDNACHLCRKKQVVPPAIYCGDCDFYLSRFRPRN</sequence>
<feature type="region of interest" description="Disordered" evidence="4">
    <location>
        <begin position="757"/>
        <end position="816"/>
    </location>
</feature>
<dbReference type="InterPro" id="IPR028889">
    <property type="entry name" value="USP"/>
</dbReference>
<dbReference type="InterPro" id="IPR052398">
    <property type="entry name" value="Ubiquitin_hydrolase_53/54"/>
</dbReference>
<dbReference type="Proteomes" id="UP000502823">
    <property type="component" value="Unassembled WGS sequence"/>
</dbReference>
<dbReference type="Gene3D" id="3.90.70.10">
    <property type="entry name" value="Cysteine proteinases"/>
    <property type="match status" value="1"/>
</dbReference>
<feature type="region of interest" description="Disordered" evidence="4">
    <location>
        <begin position="984"/>
        <end position="1027"/>
    </location>
</feature>
<protein>
    <recommendedName>
        <fullName evidence="5">USP domain-containing protein</fullName>
    </recommendedName>
</protein>
<proteinExistence type="inferred from homology"/>
<feature type="compositionally biased region" description="Basic and acidic residues" evidence="4">
    <location>
        <begin position="895"/>
        <end position="918"/>
    </location>
</feature>
<dbReference type="CDD" id="cd02257">
    <property type="entry name" value="Peptidase_C19"/>
    <property type="match status" value="1"/>
</dbReference>
<keyword evidence="3" id="KW-0378">Hydrolase</keyword>
<evidence type="ECO:0000313" key="7">
    <source>
        <dbReference type="Proteomes" id="UP000502823"/>
    </source>
</evidence>
<evidence type="ECO:0000256" key="2">
    <source>
        <dbReference type="ARBA" id="ARBA00022786"/>
    </source>
</evidence>
<feature type="compositionally biased region" description="Basic and acidic residues" evidence="4">
    <location>
        <begin position="766"/>
        <end position="780"/>
    </location>
</feature>
<feature type="compositionally biased region" description="Polar residues" evidence="4">
    <location>
        <begin position="426"/>
        <end position="438"/>
    </location>
</feature>
<dbReference type="OrthoDB" id="205782at2759"/>
<feature type="compositionally biased region" description="Polar residues" evidence="4">
    <location>
        <begin position="522"/>
        <end position="538"/>
    </location>
</feature>
<comment type="caution">
    <text evidence="6">The sequence shown here is derived from an EMBL/GenBank/DDBJ whole genome shotgun (WGS) entry which is preliminary data.</text>
</comment>
<accession>A0A6L2QEC0</accession>
<feature type="domain" description="USP" evidence="5">
    <location>
        <begin position="50"/>
        <end position="372"/>
    </location>
</feature>
<feature type="compositionally biased region" description="Basic and acidic residues" evidence="4">
    <location>
        <begin position="932"/>
        <end position="946"/>
    </location>
</feature>
<evidence type="ECO:0000259" key="5">
    <source>
        <dbReference type="PROSITE" id="PS50235"/>
    </source>
</evidence>
<feature type="region of interest" description="Disordered" evidence="4">
    <location>
        <begin position="1617"/>
        <end position="1651"/>
    </location>
</feature>